<gene>
    <name evidence="3" type="ORF">RGF97_08950</name>
</gene>
<accession>A0ABY9RTD1</accession>
<keyword evidence="4" id="KW-1185">Reference proteome</keyword>
<protein>
    <recommendedName>
        <fullName evidence="5">IPT/TIG domain-containing protein</fullName>
    </recommendedName>
</protein>
<feature type="signal peptide" evidence="2">
    <location>
        <begin position="1"/>
        <end position="34"/>
    </location>
</feature>
<feature type="compositionally biased region" description="Low complexity" evidence="1">
    <location>
        <begin position="143"/>
        <end position="157"/>
    </location>
</feature>
<dbReference type="RefSeq" id="WP_309548284.1">
    <property type="nucleotide sequence ID" value="NZ_CP133762.1"/>
</dbReference>
<keyword evidence="2" id="KW-0732">Signal</keyword>
<feature type="region of interest" description="Disordered" evidence="1">
    <location>
        <begin position="132"/>
        <end position="194"/>
    </location>
</feature>
<evidence type="ECO:0000313" key="3">
    <source>
        <dbReference type="EMBL" id="WMX44959.1"/>
    </source>
</evidence>
<evidence type="ECO:0000256" key="1">
    <source>
        <dbReference type="SAM" id="MobiDB-lite"/>
    </source>
</evidence>
<feature type="compositionally biased region" description="Polar residues" evidence="1">
    <location>
        <begin position="179"/>
        <end position="194"/>
    </location>
</feature>
<name>A0ABY9RTD1_9ACTN</name>
<organism evidence="3 4">
    <name type="scientific">Streptomyces roseicoloratus</name>
    <dbReference type="NCBI Taxonomy" id="2508722"/>
    <lineage>
        <taxon>Bacteria</taxon>
        <taxon>Bacillati</taxon>
        <taxon>Actinomycetota</taxon>
        <taxon>Actinomycetes</taxon>
        <taxon>Kitasatosporales</taxon>
        <taxon>Streptomycetaceae</taxon>
        <taxon>Streptomyces</taxon>
    </lineage>
</organism>
<feature type="chain" id="PRO_5046881338" description="IPT/TIG domain-containing protein" evidence="2">
    <location>
        <begin position="35"/>
        <end position="194"/>
    </location>
</feature>
<dbReference type="Proteomes" id="UP001250858">
    <property type="component" value="Chromosome"/>
</dbReference>
<evidence type="ECO:0000313" key="4">
    <source>
        <dbReference type="Proteomes" id="UP001250858"/>
    </source>
</evidence>
<proteinExistence type="predicted"/>
<evidence type="ECO:0008006" key="5">
    <source>
        <dbReference type="Google" id="ProtNLM"/>
    </source>
</evidence>
<sequence length="194" mass="19075">MSTALRLARRMLTAVLLSAAISVGPVAFPPPATAATARTPAGVAAPLNAGIHLTPESGPAGTEVAVGGQGFEVCDSVTITFDGGHAVPGTVYVPEISGSITVPEGTPAGVHSIEASCDEDPDTGDYYVGSASFTVTGEGGGTTTPTRPRPSRSAPTADRSETRSTPGAGASTGAPPKPSTCTCSAGPSSRPASR</sequence>
<reference evidence="3 4" key="1">
    <citation type="submission" date="2023-09" db="EMBL/GenBank/DDBJ databases">
        <title>Complete genome of Streptomyces roseicoloratus T14.</title>
        <authorList>
            <person name="Bashizi T."/>
            <person name="Kim M.-J."/>
            <person name="Lee G."/>
            <person name="Tagele S.B."/>
            <person name="Shin J.-H."/>
        </authorList>
    </citation>
    <scope>NUCLEOTIDE SEQUENCE [LARGE SCALE GENOMIC DNA]</scope>
    <source>
        <strain evidence="3 4">T14</strain>
    </source>
</reference>
<dbReference type="EMBL" id="CP133762">
    <property type="protein sequence ID" value="WMX44959.1"/>
    <property type="molecule type" value="Genomic_DNA"/>
</dbReference>
<evidence type="ECO:0000256" key="2">
    <source>
        <dbReference type="SAM" id="SignalP"/>
    </source>
</evidence>